<organism evidence="7">
    <name type="scientific">uncultured bacterium Ak20-3</name>
    <dbReference type="NCBI Taxonomy" id="798570"/>
    <lineage>
        <taxon>Bacteria</taxon>
        <taxon>environmental samples</taxon>
    </lineage>
</organism>
<dbReference type="InterPro" id="IPR010998">
    <property type="entry name" value="Integrase_recombinase_N"/>
</dbReference>
<dbReference type="SUPFAM" id="SSF56349">
    <property type="entry name" value="DNA breaking-rejoining enzymes"/>
    <property type="match status" value="1"/>
</dbReference>
<dbReference type="GO" id="GO:0006310">
    <property type="term" value="P:DNA recombination"/>
    <property type="evidence" value="ECO:0007669"/>
    <property type="project" value="UniProtKB-KW"/>
</dbReference>
<dbReference type="Pfam" id="PF00589">
    <property type="entry name" value="Phage_integrase"/>
    <property type="match status" value="1"/>
</dbReference>
<evidence type="ECO:0000256" key="4">
    <source>
        <dbReference type="PROSITE-ProRule" id="PRU01248"/>
    </source>
</evidence>
<dbReference type="PROSITE" id="PS51900">
    <property type="entry name" value="CB"/>
    <property type="match status" value="1"/>
</dbReference>
<dbReference type="CDD" id="cd00397">
    <property type="entry name" value="DNA_BRE_C"/>
    <property type="match status" value="1"/>
</dbReference>
<dbReference type="Gene3D" id="1.10.443.10">
    <property type="entry name" value="Intergrase catalytic core"/>
    <property type="match status" value="1"/>
</dbReference>
<feature type="domain" description="Tyr recombinase" evidence="5">
    <location>
        <begin position="111"/>
        <end position="298"/>
    </location>
</feature>
<dbReference type="EMBL" id="HM537013">
    <property type="protein sequence ID" value="ADI87838.1"/>
    <property type="molecule type" value="Genomic_DNA"/>
</dbReference>
<dbReference type="InterPro" id="IPR050090">
    <property type="entry name" value="Tyrosine_recombinase_XerCD"/>
</dbReference>
<evidence type="ECO:0000256" key="2">
    <source>
        <dbReference type="ARBA" id="ARBA00023125"/>
    </source>
</evidence>
<dbReference type="InterPro" id="IPR011010">
    <property type="entry name" value="DNA_brk_join_enz"/>
</dbReference>
<dbReference type="PANTHER" id="PTHR30349">
    <property type="entry name" value="PHAGE INTEGRASE-RELATED"/>
    <property type="match status" value="1"/>
</dbReference>
<sequence length="298" mass="34069">MRMVASSELVLSFGQFLKKIGKKDATVQSYCRDLRQFFNFLNENKASLSSVNHQTLLHYRTAMQARNDGGKSNSFRRAVIAIRQFYRMLPQFSGLPLDALDSIPIPNREEIAPRKLKLEDVERLLQGSSNSVSLKEARDRAIVSLFCFEGIKVSELIQLEWKHFLSPQSTASLLIPGERKRVISLNSRTHMNLNAYQKAVQDNQASLPKNYKMFLGFKGRDFPIISSKVSRHGLKFMLYELGESCGVSGLNTEILRHYAIQHHLDSGANPEDIMKHFGLRRIGNISKHRVKKQYESRV</sequence>
<dbReference type="InterPro" id="IPR044068">
    <property type="entry name" value="CB"/>
</dbReference>
<dbReference type="PROSITE" id="PS51898">
    <property type="entry name" value="TYR_RECOMBINASE"/>
    <property type="match status" value="1"/>
</dbReference>
<dbReference type="InterPro" id="IPR013762">
    <property type="entry name" value="Integrase-like_cat_sf"/>
</dbReference>
<dbReference type="InterPro" id="IPR002104">
    <property type="entry name" value="Integrase_catalytic"/>
</dbReference>
<dbReference type="GO" id="GO:0015074">
    <property type="term" value="P:DNA integration"/>
    <property type="evidence" value="ECO:0007669"/>
    <property type="project" value="UniProtKB-KW"/>
</dbReference>
<proteinExistence type="predicted"/>
<evidence type="ECO:0000313" key="7">
    <source>
        <dbReference type="EMBL" id="ADI87838.1"/>
    </source>
</evidence>
<dbReference type="InterPro" id="IPR004107">
    <property type="entry name" value="Integrase_SAM-like_N"/>
</dbReference>
<protein>
    <submittedName>
        <fullName evidence="7">Uncharacterized protein</fullName>
    </submittedName>
</protein>
<evidence type="ECO:0000256" key="3">
    <source>
        <dbReference type="ARBA" id="ARBA00023172"/>
    </source>
</evidence>
<dbReference type="GO" id="GO:0003677">
    <property type="term" value="F:DNA binding"/>
    <property type="evidence" value="ECO:0007669"/>
    <property type="project" value="UniProtKB-UniRule"/>
</dbReference>
<keyword evidence="2 4" id="KW-0238">DNA-binding</keyword>
<dbReference type="PANTHER" id="PTHR30349:SF81">
    <property type="entry name" value="TYROSINE RECOMBINASE XERC"/>
    <property type="match status" value="1"/>
</dbReference>
<evidence type="ECO:0000256" key="1">
    <source>
        <dbReference type="ARBA" id="ARBA00022908"/>
    </source>
</evidence>
<feature type="domain" description="Core-binding (CB)" evidence="6">
    <location>
        <begin position="11"/>
        <end position="90"/>
    </location>
</feature>
<keyword evidence="1" id="KW-0229">DNA integration</keyword>
<accession>D9MX61</accession>
<evidence type="ECO:0000259" key="6">
    <source>
        <dbReference type="PROSITE" id="PS51900"/>
    </source>
</evidence>
<dbReference type="Gene3D" id="1.10.150.130">
    <property type="match status" value="1"/>
</dbReference>
<keyword evidence="3" id="KW-0233">DNA recombination</keyword>
<evidence type="ECO:0000259" key="5">
    <source>
        <dbReference type="PROSITE" id="PS51898"/>
    </source>
</evidence>
<name>D9MX61_9BACT</name>
<dbReference type="Pfam" id="PF02899">
    <property type="entry name" value="Phage_int_SAM_1"/>
    <property type="match status" value="1"/>
</dbReference>
<gene>
    <name evidence="7" type="ORF">AKSOIL_0330</name>
</gene>
<reference evidence="7" key="1">
    <citation type="journal article" date="2010" name="Appl. Environ. Microbiol.">
        <title>Novel florfenicol and chloramphenicol resistance gene discovered in Alaskan soil by using functional metagenomics.</title>
        <authorList>
            <person name="Lang K.S."/>
            <person name="Anderson J.M."/>
            <person name="Schwarz S."/>
            <person name="Williamson L."/>
            <person name="Handelsman J."/>
            <person name="Singer R.S."/>
        </authorList>
    </citation>
    <scope>NUCLEOTIDE SEQUENCE</scope>
</reference>
<dbReference type="AlphaFoldDB" id="D9MX61"/>